<comment type="caution">
    <text evidence="9">The sequence shown here is derived from an EMBL/GenBank/DDBJ whole genome shotgun (WGS) entry which is preliminary data.</text>
</comment>
<dbReference type="OrthoDB" id="444631at2759"/>
<evidence type="ECO:0000256" key="2">
    <source>
        <dbReference type="ARBA" id="ARBA00022692"/>
    </source>
</evidence>
<evidence type="ECO:0000256" key="6">
    <source>
        <dbReference type="SAM" id="MobiDB-lite"/>
    </source>
</evidence>
<keyword evidence="10" id="KW-1185">Reference proteome</keyword>
<evidence type="ECO:0000256" key="5">
    <source>
        <dbReference type="ARBA" id="ARBA00038359"/>
    </source>
</evidence>
<dbReference type="GO" id="GO:0016020">
    <property type="term" value="C:membrane"/>
    <property type="evidence" value="ECO:0007669"/>
    <property type="project" value="UniProtKB-SubCell"/>
</dbReference>
<proteinExistence type="inferred from homology"/>
<dbReference type="EMBL" id="CAJVRM010000235">
    <property type="protein sequence ID" value="CAG8977806.1"/>
    <property type="molecule type" value="Genomic_DNA"/>
</dbReference>
<gene>
    <name evidence="9" type="ORF">HYALB_00010891</name>
</gene>
<accession>A0A9N9Q8G1</accession>
<evidence type="ECO:0000256" key="7">
    <source>
        <dbReference type="SAM" id="Phobius"/>
    </source>
</evidence>
<organism evidence="9 10">
    <name type="scientific">Hymenoscyphus albidus</name>
    <dbReference type="NCBI Taxonomy" id="595503"/>
    <lineage>
        <taxon>Eukaryota</taxon>
        <taxon>Fungi</taxon>
        <taxon>Dikarya</taxon>
        <taxon>Ascomycota</taxon>
        <taxon>Pezizomycotina</taxon>
        <taxon>Leotiomycetes</taxon>
        <taxon>Helotiales</taxon>
        <taxon>Helotiaceae</taxon>
        <taxon>Hymenoscyphus</taxon>
    </lineage>
</organism>
<dbReference type="Pfam" id="PF20684">
    <property type="entry name" value="Fung_rhodopsin"/>
    <property type="match status" value="1"/>
</dbReference>
<dbReference type="InterPro" id="IPR049326">
    <property type="entry name" value="Rhodopsin_dom_fungi"/>
</dbReference>
<comment type="subcellular location">
    <subcellularLocation>
        <location evidence="1">Membrane</location>
        <topology evidence="1">Multi-pass membrane protein</topology>
    </subcellularLocation>
</comment>
<evidence type="ECO:0000256" key="4">
    <source>
        <dbReference type="ARBA" id="ARBA00023136"/>
    </source>
</evidence>
<evidence type="ECO:0000313" key="10">
    <source>
        <dbReference type="Proteomes" id="UP000701801"/>
    </source>
</evidence>
<evidence type="ECO:0000256" key="1">
    <source>
        <dbReference type="ARBA" id="ARBA00004141"/>
    </source>
</evidence>
<evidence type="ECO:0000313" key="9">
    <source>
        <dbReference type="EMBL" id="CAG8977806.1"/>
    </source>
</evidence>
<name>A0A9N9Q8G1_9HELO</name>
<keyword evidence="2 7" id="KW-0812">Transmembrane</keyword>
<keyword evidence="4 7" id="KW-0472">Membrane</keyword>
<dbReference type="Proteomes" id="UP000701801">
    <property type="component" value="Unassembled WGS sequence"/>
</dbReference>
<keyword evidence="3 7" id="KW-1133">Transmembrane helix</keyword>
<comment type="similarity">
    <text evidence="5">Belongs to the SAT4 family.</text>
</comment>
<evidence type="ECO:0000256" key="3">
    <source>
        <dbReference type="ARBA" id="ARBA00022989"/>
    </source>
</evidence>
<dbReference type="PANTHER" id="PTHR33048">
    <property type="entry name" value="PTH11-LIKE INTEGRAL MEMBRANE PROTEIN (AFU_ORTHOLOGUE AFUA_5G11245)"/>
    <property type="match status" value="1"/>
</dbReference>
<dbReference type="InterPro" id="IPR052337">
    <property type="entry name" value="SAT4-like"/>
</dbReference>
<reference evidence="9" key="1">
    <citation type="submission" date="2021-07" db="EMBL/GenBank/DDBJ databases">
        <authorList>
            <person name="Durling M."/>
        </authorList>
    </citation>
    <scope>NUCLEOTIDE SEQUENCE</scope>
</reference>
<dbReference type="AlphaFoldDB" id="A0A9N9Q8G1"/>
<dbReference type="PANTHER" id="PTHR33048:SF47">
    <property type="entry name" value="INTEGRAL MEMBRANE PROTEIN-RELATED"/>
    <property type="match status" value="1"/>
</dbReference>
<feature type="transmembrane region" description="Helical" evidence="7">
    <location>
        <begin position="21"/>
        <end position="43"/>
    </location>
</feature>
<evidence type="ECO:0000259" key="8">
    <source>
        <dbReference type="Pfam" id="PF20684"/>
    </source>
</evidence>
<protein>
    <recommendedName>
        <fullName evidence="8">Rhodopsin domain-containing protein</fullName>
    </recommendedName>
</protein>
<feature type="compositionally biased region" description="Basic and acidic residues" evidence="6">
    <location>
        <begin position="122"/>
        <end position="152"/>
    </location>
</feature>
<feature type="domain" description="Rhodopsin" evidence="8">
    <location>
        <begin position="1"/>
        <end position="89"/>
    </location>
</feature>
<feature type="region of interest" description="Disordered" evidence="6">
    <location>
        <begin position="108"/>
        <end position="152"/>
    </location>
</feature>
<feature type="transmembrane region" description="Helical" evidence="7">
    <location>
        <begin position="63"/>
        <end position="83"/>
    </location>
</feature>
<sequence length="152" mass="17048">MVLVLPVPMVWGLQLPTKRKLAVGGMFFLGATVCIAGIARLVIFERDLPTFGSMDQRYVAADTIVWSYIEASLAIFSVCLPTLRPLFQRFDEESTTGFANNFEWDSPTVDRDANLGTSTQIESKRSASLEAKKDPDGIRVERHFSNAREPYR</sequence>